<dbReference type="Proteomes" id="UP000292564">
    <property type="component" value="Unassembled WGS sequence"/>
</dbReference>
<dbReference type="GO" id="GO:0016887">
    <property type="term" value="F:ATP hydrolysis activity"/>
    <property type="evidence" value="ECO:0007669"/>
    <property type="project" value="InterPro"/>
</dbReference>
<dbReference type="PANTHER" id="PTHR30486:SF6">
    <property type="entry name" value="TYPE IV PILUS RETRACTATION ATPASE PILT"/>
    <property type="match status" value="1"/>
</dbReference>
<dbReference type="AlphaFoldDB" id="A0A4Q7Z841"/>
<accession>A0A4Q7Z841</accession>
<evidence type="ECO:0000256" key="1">
    <source>
        <dbReference type="ARBA" id="ARBA00006611"/>
    </source>
</evidence>
<comment type="similarity">
    <text evidence="1">Belongs to the GSP E family.</text>
</comment>
<feature type="region of interest" description="Disordered" evidence="2">
    <location>
        <begin position="1"/>
        <end position="22"/>
    </location>
</feature>
<evidence type="ECO:0000313" key="4">
    <source>
        <dbReference type="EMBL" id="RZU46640.1"/>
    </source>
</evidence>
<evidence type="ECO:0000313" key="5">
    <source>
        <dbReference type="Proteomes" id="UP000292564"/>
    </source>
</evidence>
<keyword evidence="5" id="KW-1185">Reference proteome</keyword>
<dbReference type="InterPro" id="IPR001482">
    <property type="entry name" value="T2SS/T4SS_dom"/>
</dbReference>
<feature type="domain" description="Bacterial type II secretion system protein E" evidence="3">
    <location>
        <begin position="146"/>
        <end position="439"/>
    </location>
</feature>
<dbReference type="SUPFAM" id="SSF52540">
    <property type="entry name" value="P-loop containing nucleoside triphosphate hydrolases"/>
    <property type="match status" value="1"/>
</dbReference>
<dbReference type="EMBL" id="SHKY01000002">
    <property type="protein sequence ID" value="RZU46640.1"/>
    <property type="molecule type" value="Genomic_DNA"/>
</dbReference>
<dbReference type="Gene3D" id="3.30.450.380">
    <property type="match status" value="1"/>
</dbReference>
<comment type="caution">
    <text evidence="4">The sequence shown here is derived from an EMBL/GenBank/DDBJ whole genome shotgun (WGS) entry which is preliminary data.</text>
</comment>
<dbReference type="Gene3D" id="3.40.50.300">
    <property type="entry name" value="P-loop containing nucleotide triphosphate hydrolases"/>
    <property type="match status" value="1"/>
</dbReference>
<evidence type="ECO:0000259" key="3">
    <source>
        <dbReference type="Pfam" id="PF00437"/>
    </source>
</evidence>
<protein>
    <submittedName>
        <fullName evidence="4">Flp pilus assembly CpaF family ATPase</fullName>
    </submittedName>
</protein>
<dbReference type="Pfam" id="PF00437">
    <property type="entry name" value="T2SSE"/>
    <property type="match status" value="1"/>
</dbReference>
<dbReference type="PANTHER" id="PTHR30486">
    <property type="entry name" value="TWITCHING MOTILITY PROTEIN PILT"/>
    <property type="match status" value="1"/>
</dbReference>
<dbReference type="InterPro" id="IPR027417">
    <property type="entry name" value="P-loop_NTPase"/>
</dbReference>
<dbReference type="CDD" id="cd01130">
    <property type="entry name" value="VirB11-like_ATPase"/>
    <property type="match status" value="1"/>
</dbReference>
<dbReference type="InterPro" id="IPR050921">
    <property type="entry name" value="T4SS_GSP_E_ATPase"/>
</dbReference>
<dbReference type="OrthoDB" id="9810761at2"/>
<evidence type="ECO:0000256" key="2">
    <source>
        <dbReference type="SAM" id="MobiDB-lite"/>
    </source>
</evidence>
<organism evidence="4 5">
    <name type="scientific">Krasilnikovia cinnamomea</name>
    <dbReference type="NCBI Taxonomy" id="349313"/>
    <lineage>
        <taxon>Bacteria</taxon>
        <taxon>Bacillati</taxon>
        <taxon>Actinomycetota</taxon>
        <taxon>Actinomycetes</taxon>
        <taxon>Micromonosporales</taxon>
        <taxon>Micromonosporaceae</taxon>
        <taxon>Krasilnikovia</taxon>
    </lineage>
</organism>
<gene>
    <name evidence="4" type="ORF">EV385_6716</name>
</gene>
<dbReference type="RefSeq" id="WP_130513828.1">
    <property type="nucleotide sequence ID" value="NZ_SHKY01000002.1"/>
</dbReference>
<sequence length="509" mass="54977">MPNPPVFFRPDPSPAEHTHNGHHRAIEPATIAAAVAPPAPAPLVAPAGITGYPGQRAAAPVPGQPPVLDYDLVRTLQREVSDRIGERLRGGAVSSTQQRAIAEEETRRLVREHVDNRIAAGEGASIAPGYEAALLQAVTAYLVGFGRLQPLIDDQSVENIMVIGHDKVRVEYADGRVDQSSFTAAGSDEELLELLRRLAAGGATERTLSSSKPMLHLRLPDGSRLVAGYIVTPRPVVVIRRHRIKRVTLDELAASGTLSPQLADFLKAAVAGHLNIMIAGLPSSGKTTLLRAIASEIPSDEWFSTMETVYELALDPERHPWVVPFEERQGHGEIGPNGRPEGEKTLTDLFPDMLRMNMQRVVVGEVRAGEIVSMFDAGDTTQGTLSTIHARHAHAVFDRLASLLMRYGAAQNAQNAYMQVANAVDLVVFQAMQRRQGQPARRYVSHVLEVNGLTENGMGVARSELFAPRQPGGIGLPTGVRPNAQILEALAYGGLDPQLLDGGSWERGR</sequence>
<feature type="compositionally biased region" description="Pro residues" evidence="2">
    <location>
        <begin position="1"/>
        <end position="13"/>
    </location>
</feature>
<reference evidence="4 5" key="1">
    <citation type="submission" date="2019-02" db="EMBL/GenBank/DDBJ databases">
        <title>Sequencing the genomes of 1000 actinobacteria strains.</title>
        <authorList>
            <person name="Klenk H.-P."/>
        </authorList>
    </citation>
    <scope>NUCLEOTIDE SEQUENCE [LARGE SCALE GENOMIC DNA]</scope>
    <source>
        <strain evidence="4 5">DSM 45162</strain>
    </source>
</reference>
<proteinExistence type="inferred from homology"/>
<name>A0A4Q7Z841_9ACTN</name>